<gene>
    <name evidence="4" type="ORF">ACFOWM_01295</name>
</gene>
<evidence type="ECO:0000313" key="5">
    <source>
        <dbReference type="Proteomes" id="UP001595907"/>
    </source>
</evidence>
<comment type="caution">
    <text evidence="4">The sequence shown here is derived from an EMBL/GenBank/DDBJ whole genome shotgun (WGS) entry which is preliminary data.</text>
</comment>
<name>A0ABV8QR39_9BACT</name>
<sequence length="214" mass="24329">MNDFKKFAQTLNEKLQHYGAYISQEDNIINGLKNEAIVTIKVPVPYFDEFVNDCSNNAQKIIEKSIRTDDVTGQIVDTKARLEAKKQMRQKYLEFLKESKNVGEVIQVQNEINAIQEQIEATTQRYASLANQTAYSTIQLTYTQLFDGVVADDEKNDGFFKKVINAFTTGGSFLGDIIIGLMNIWPLVLIFIGAFYWYKNNRQAANVKATSKSK</sequence>
<keyword evidence="5" id="KW-1185">Reference proteome</keyword>
<feature type="coiled-coil region" evidence="1">
    <location>
        <begin position="105"/>
        <end position="132"/>
    </location>
</feature>
<dbReference type="RefSeq" id="WP_379705958.1">
    <property type="nucleotide sequence ID" value="NZ_JBHSCZ010000001.1"/>
</dbReference>
<keyword evidence="2" id="KW-1133">Transmembrane helix</keyword>
<dbReference type="InterPro" id="IPR025645">
    <property type="entry name" value="DUF4349"/>
</dbReference>
<protein>
    <submittedName>
        <fullName evidence="4">DUF4349 domain-containing protein</fullName>
    </submittedName>
</protein>
<keyword evidence="2" id="KW-0812">Transmembrane</keyword>
<organism evidence="4 5">
    <name type="scientific">Ferruginibacter yonginensis</name>
    <dbReference type="NCBI Taxonomy" id="1310416"/>
    <lineage>
        <taxon>Bacteria</taxon>
        <taxon>Pseudomonadati</taxon>
        <taxon>Bacteroidota</taxon>
        <taxon>Chitinophagia</taxon>
        <taxon>Chitinophagales</taxon>
        <taxon>Chitinophagaceae</taxon>
        <taxon>Ferruginibacter</taxon>
    </lineage>
</organism>
<evidence type="ECO:0000256" key="2">
    <source>
        <dbReference type="SAM" id="Phobius"/>
    </source>
</evidence>
<dbReference type="Pfam" id="PF14257">
    <property type="entry name" value="DUF4349"/>
    <property type="match status" value="1"/>
</dbReference>
<dbReference type="Proteomes" id="UP001595907">
    <property type="component" value="Unassembled WGS sequence"/>
</dbReference>
<evidence type="ECO:0000313" key="4">
    <source>
        <dbReference type="EMBL" id="MFC4261499.1"/>
    </source>
</evidence>
<keyword evidence="1" id="KW-0175">Coiled coil</keyword>
<reference evidence="5" key="1">
    <citation type="journal article" date="2019" name="Int. J. Syst. Evol. Microbiol.">
        <title>The Global Catalogue of Microorganisms (GCM) 10K type strain sequencing project: providing services to taxonomists for standard genome sequencing and annotation.</title>
        <authorList>
            <consortium name="The Broad Institute Genomics Platform"/>
            <consortium name="The Broad Institute Genome Sequencing Center for Infectious Disease"/>
            <person name="Wu L."/>
            <person name="Ma J."/>
        </authorList>
    </citation>
    <scope>NUCLEOTIDE SEQUENCE [LARGE SCALE GENOMIC DNA]</scope>
    <source>
        <strain evidence="5">CECT 8289</strain>
    </source>
</reference>
<evidence type="ECO:0000256" key="1">
    <source>
        <dbReference type="SAM" id="Coils"/>
    </source>
</evidence>
<dbReference type="EMBL" id="JBHSCZ010000001">
    <property type="protein sequence ID" value="MFC4261499.1"/>
    <property type="molecule type" value="Genomic_DNA"/>
</dbReference>
<feature type="domain" description="DUF4349" evidence="3">
    <location>
        <begin position="2"/>
        <end position="197"/>
    </location>
</feature>
<evidence type="ECO:0000259" key="3">
    <source>
        <dbReference type="Pfam" id="PF14257"/>
    </source>
</evidence>
<keyword evidence="2" id="KW-0472">Membrane</keyword>
<feature type="transmembrane region" description="Helical" evidence="2">
    <location>
        <begin position="177"/>
        <end position="198"/>
    </location>
</feature>
<accession>A0ABV8QR39</accession>
<proteinExistence type="predicted"/>